<feature type="repeat" description="TPR" evidence="10">
    <location>
        <begin position="155"/>
        <end position="188"/>
    </location>
</feature>
<evidence type="ECO:0000256" key="8">
    <source>
        <dbReference type="ARBA" id="ARBA00023175"/>
    </source>
</evidence>
<gene>
    <name evidence="12" type="ORF">PQU95_01080</name>
</gene>
<dbReference type="SUPFAM" id="SSF48452">
    <property type="entry name" value="TPR-like"/>
    <property type="match status" value="1"/>
</dbReference>
<dbReference type="InterPro" id="IPR002151">
    <property type="entry name" value="Kinesin_light"/>
</dbReference>
<keyword evidence="9" id="KW-0206">Cytoskeleton</keyword>
<evidence type="ECO:0000256" key="5">
    <source>
        <dbReference type="ARBA" id="ARBA00022737"/>
    </source>
</evidence>
<sequence length="322" mass="35447">MTLSRAILPLLLLLPALALGQLATPPDSGQEDWPALLENSARPAMQGRLEESEQQLRALLARAPADQPALQADILHRLQFVLRSRQQTTAALAAASQALALRQQAFGQSHLLVAESQQAYARLLAATQPDSAEKLLLAALQTRDQLAGSESLDAAESHHALGLFYLQQKQYDSAAVQLGRALVIRQKRLPADHPDTLYTQARLGAALQQQKQYERAIGLLQDALEGEARRGNADGLHAAIITRELAYCYHYQQDYPSAEALYKQALTLLALNLGSQHYAYAITQQALGWLYISSQRESQGRALLENARQLLQQADKQPAQRK</sequence>
<keyword evidence="8" id="KW-0505">Motor protein</keyword>
<dbReference type="Proteomes" id="UP001219956">
    <property type="component" value="Unassembled WGS sequence"/>
</dbReference>
<evidence type="ECO:0000313" key="13">
    <source>
        <dbReference type="Proteomes" id="UP001219956"/>
    </source>
</evidence>
<dbReference type="EMBL" id="JAQQLF010000001">
    <property type="protein sequence ID" value="MDC7715814.1"/>
    <property type="molecule type" value="Genomic_DNA"/>
</dbReference>
<dbReference type="PROSITE" id="PS50005">
    <property type="entry name" value="TPR"/>
    <property type="match status" value="1"/>
</dbReference>
<proteinExistence type="inferred from homology"/>
<keyword evidence="13" id="KW-1185">Reference proteome</keyword>
<evidence type="ECO:0000256" key="9">
    <source>
        <dbReference type="ARBA" id="ARBA00023212"/>
    </source>
</evidence>
<dbReference type="InterPro" id="IPR019734">
    <property type="entry name" value="TPR_rpt"/>
</dbReference>
<dbReference type="Gene3D" id="1.25.40.10">
    <property type="entry name" value="Tetratricopeptide repeat domain"/>
    <property type="match status" value="2"/>
</dbReference>
<keyword evidence="11" id="KW-0732">Signal</keyword>
<name>A0ABT5ITB3_9NEIS</name>
<dbReference type="SMART" id="SM00028">
    <property type="entry name" value="TPR"/>
    <property type="match status" value="4"/>
</dbReference>
<evidence type="ECO:0000256" key="1">
    <source>
        <dbReference type="ARBA" id="ARBA00004245"/>
    </source>
</evidence>
<protein>
    <submittedName>
        <fullName evidence="12">Tetratricopeptide repeat protein</fullName>
    </submittedName>
</protein>
<reference evidence="12 13" key="1">
    <citation type="submission" date="2023-01" db="EMBL/GenBank/DDBJ databases">
        <title>Novel species of the genus Vogesella isolated from rivers.</title>
        <authorList>
            <person name="Lu H."/>
        </authorList>
    </citation>
    <scope>NUCLEOTIDE SEQUENCE [LARGE SCALE GENOMIC DNA]</scope>
    <source>
        <strain evidence="12 13">DC21W</strain>
    </source>
</reference>
<keyword evidence="5" id="KW-0677">Repeat</keyword>
<comment type="caution">
    <text evidence="12">The sequence shown here is derived from an EMBL/GenBank/DDBJ whole genome shotgun (WGS) entry which is preliminary data.</text>
</comment>
<keyword evidence="7" id="KW-0175">Coiled coil</keyword>
<dbReference type="PANTHER" id="PTHR45783:SF3">
    <property type="entry name" value="KINESIN LIGHT CHAIN"/>
    <property type="match status" value="1"/>
</dbReference>
<evidence type="ECO:0000256" key="6">
    <source>
        <dbReference type="ARBA" id="ARBA00022803"/>
    </source>
</evidence>
<organism evidence="12 13">
    <name type="scientific">Vogesella aquatica</name>
    <dbReference type="NCBI Taxonomy" id="2984206"/>
    <lineage>
        <taxon>Bacteria</taxon>
        <taxon>Pseudomonadati</taxon>
        <taxon>Pseudomonadota</taxon>
        <taxon>Betaproteobacteria</taxon>
        <taxon>Neisseriales</taxon>
        <taxon>Chromobacteriaceae</taxon>
        <taxon>Vogesella</taxon>
    </lineage>
</organism>
<dbReference type="Pfam" id="PF13424">
    <property type="entry name" value="TPR_12"/>
    <property type="match status" value="2"/>
</dbReference>
<dbReference type="PANTHER" id="PTHR45783">
    <property type="entry name" value="KINESIN LIGHT CHAIN"/>
    <property type="match status" value="1"/>
</dbReference>
<evidence type="ECO:0000256" key="2">
    <source>
        <dbReference type="ARBA" id="ARBA00009622"/>
    </source>
</evidence>
<keyword evidence="4" id="KW-0493">Microtubule</keyword>
<evidence type="ECO:0000256" key="11">
    <source>
        <dbReference type="SAM" id="SignalP"/>
    </source>
</evidence>
<keyword evidence="3" id="KW-0963">Cytoplasm</keyword>
<keyword evidence="6 10" id="KW-0802">TPR repeat</keyword>
<accession>A0ABT5ITB3</accession>
<evidence type="ECO:0000256" key="4">
    <source>
        <dbReference type="ARBA" id="ARBA00022701"/>
    </source>
</evidence>
<dbReference type="RefSeq" id="WP_272750295.1">
    <property type="nucleotide sequence ID" value="NZ_JAQQLF010000001.1"/>
</dbReference>
<comment type="similarity">
    <text evidence="2">Belongs to the kinesin light chain family.</text>
</comment>
<comment type="subcellular location">
    <subcellularLocation>
        <location evidence="1">Cytoplasm</location>
        <location evidence="1">Cytoskeleton</location>
    </subcellularLocation>
</comment>
<evidence type="ECO:0000256" key="10">
    <source>
        <dbReference type="PROSITE-ProRule" id="PRU00339"/>
    </source>
</evidence>
<dbReference type="InterPro" id="IPR011990">
    <property type="entry name" value="TPR-like_helical_dom_sf"/>
</dbReference>
<feature type="chain" id="PRO_5045761069" evidence="11">
    <location>
        <begin position="19"/>
        <end position="322"/>
    </location>
</feature>
<evidence type="ECO:0000313" key="12">
    <source>
        <dbReference type="EMBL" id="MDC7715814.1"/>
    </source>
</evidence>
<feature type="signal peptide" evidence="11">
    <location>
        <begin position="1"/>
        <end position="18"/>
    </location>
</feature>
<evidence type="ECO:0000256" key="3">
    <source>
        <dbReference type="ARBA" id="ARBA00022490"/>
    </source>
</evidence>
<evidence type="ECO:0000256" key="7">
    <source>
        <dbReference type="ARBA" id="ARBA00023054"/>
    </source>
</evidence>